<dbReference type="SMART" id="SM00357">
    <property type="entry name" value="CSP"/>
    <property type="match status" value="1"/>
</dbReference>
<dbReference type="GO" id="GO:0005524">
    <property type="term" value="F:ATP binding"/>
    <property type="evidence" value="ECO:0007669"/>
    <property type="project" value="UniProtKB-UniRule"/>
</dbReference>
<comment type="caution">
    <text evidence="14">The sequence shown here is derived from an EMBL/GenBank/DDBJ whole genome shotgun (WGS) entry which is preliminary data.</text>
</comment>
<keyword evidence="8 9" id="KW-0804">Transcription</keyword>
<accession>A0A3D9B5H3</accession>
<dbReference type="Pfam" id="PF00006">
    <property type="entry name" value="ATP-synt_ab"/>
    <property type="match status" value="1"/>
</dbReference>
<feature type="compositionally biased region" description="Basic residues" evidence="12">
    <location>
        <begin position="76"/>
        <end position="87"/>
    </location>
</feature>
<dbReference type="InterPro" id="IPR041703">
    <property type="entry name" value="Rho_factor_ATP-bd"/>
</dbReference>
<dbReference type="InterPro" id="IPR011113">
    <property type="entry name" value="Rho_RNA-bd"/>
</dbReference>
<evidence type="ECO:0000259" key="13">
    <source>
        <dbReference type="PROSITE" id="PS51856"/>
    </source>
</evidence>
<evidence type="ECO:0000256" key="4">
    <source>
        <dbReference type="ARBA" id="ARBA00022806"/>
    </source>
</evidence>
<name>A0A3D9B5H3_9FLAO</name>
<dbReference type="AlphaFoldDB" id="A0A3D9B5H3"/>
<feature type="binding site" evidence="9">
    <location>
        <begin position="368"/>
        <end position="373"/>
    </location>
    <ligand>
        <name>ATP</name>
        <dbReference type="ChEBI" id="CHEBI:30616"/>
    </ligand>
</feature>
<keyword evidence="5 9" id="KW-0067">ATP-binding</keyword>
<dbReference type="RefSeq" id="WP_115927238.1">
    <property type="nucleotide sequence ID" value="NZ_QNVV01000003.1"/>
</dbReference>
<feature type="compositionally biased region" description="Low complexity" evidence="12">
    <location>
        <begin position="195"/>
        <end position="217"/>
    </location>
</feature>
<protein>
    <recommendedName>
        <fullName evidence="9 10">Transcription termination factor Rho</fullName>
        <ecNumber evidence="9 10">3.6.4.-</ecNumber>
    </recommendedName>
    <alternativeName>
        <fullName evidence="9">ATP-dependent helicase Rho</fullName>
    </alternativeName>
</protein>
<evidence type="ECO:0000313" key="15">
    <source>
        <dbReference type="Proteomes" id="UP000256257"/>
    </source>
</evidence>
<dbReference type="GO" id="GO:0003723">
    <property type="term" value="F:RNA binding"/>
    <property type="evidence" value="ECO:0007669"/>
    <property type="project" value="UniProtKB-UniRule"/>
</dbReference>
<dbReference type="PANTHER" id="PTHR46425:SF1">
    <property type="entry name" value="TRANSCRIPTION TERMINATION FACTOR RHO"/>
    <property type="match status" value="1"/>
</dbReference>
<comment type="subunit">
    <text evidence="9">Homohexamer. The homohexamer assembles into an open ring structure.</text>
</comment>
<keyword evidence="7 9" id="KW-0805">Transcription regulation</keyword>
<keyword evidence="1 9" id="KW-0806">Transcription termination</keyword>
<dbReference type="EMBL" id="QNVV01000003">
    <property type="protein sequence ID" value="REC48920.1"/>
    <property type="molecule type" value="Genomic_DNA"/>
</dbReference>
<dbReference type="InterPro" id="IPR003593">
    <property type="entry name" value="AAA+_ATPase"/>
</dbReference>
<evidence type="ECO:0000256" key="8">
    <source>
        <dbReference type="ARBA" id="ARBA00023163"/>
    </source>
</evidence>
<dbReference type="GO" id="GO:0006353">
    <property type="term" value="P:DNA-templated transcription termination"/>
    <property type="evidence" value="ECO:0007669"/>
    <property type="project" value="UniProtKB-UniRule"/>
</dbReference>
<dbReference type="GO" id="GO:0016787">
    <property type="term" value="F:hydrolase activity"/>
    <property type="evidence" value="ECO:0007669"/>
    <property type="project" value="UniProtKB-KW"/>
</dbReference>
<organism evidence="14 15">
    <name type="scientific">Chryseobacterium pennipullorum</name>
    <dbReference type="NCBI Taxonomy" id="2258963"/>
    <lineage>
        <taxon>Bacteria</taxon>
        <taxon>Pseudomonadati</taxon>
        <taxon>Bacteroidota</taxon>
        <taxon>Flavobacteriia</taxon>
        <taxon>Flavobacteriales</taxon>
        <taxon>Weeksellaceae</taxon>
        <taxon>Chryseobacterium group</taxon>
        <taxon>Chryseobacterium</taxon>
    </lineage>
</organism>
<proteinExistence type="inferred from homology"/>
<comment type="similarity">
    <text evidence="9 11">Belongs to the Rho family.</text>
</comment>
<evidence type="ECO:0000256" key="11">
    <source>
        <dbReference type="PROSITE-ProRule" id="PRU01203"/>
    </source>
</evidence>
<dbReference type="NCBIfam" id="TIGR00767">
    <property type="entry name" value="rho"/>
    <property type="match status" value="1"/>
</dbReference>
<feature type="compositionally biased region" description="Basic and acidic residues" evidence="12">
    <location>
        <begin position="97"/>
        <end position="117"/>
    </location>
</feature>
<evidence type="ECO:0000256" key="6">
    <source>
        <dbReference type="ARBA" id="ARBA00022884"/>
    </source>
</evidence>
<evidence type="ECO:0000313" key="14">
    <source>
        <dbReference type="EMBL" id="REC48920.1"/>
    </source>
</evidence>
<dbReference type="PROSITE" id="PS51856">
    <property type="entry name" value="RHO_RNA_BD"/>
    <property type="match status" value="1"/>
</dbReference>
<evidence type="ECO:0000256" key="1">
    <source>
        <dbReference type="ARBA" id="ARBA00022472"/>
    </source>
</evidence>
<evidence type="ECO:0000256" key="10">
    <source>
        <dbReference type="NCBIfam" id="TIGR00767"/>
    </source>
</evidence>
<dbReference type="CDD" id="cd01128">
    <property type="entry name" value="rho_factor_C"/>
    <property type="match status" value="1"/>
</dbReference>
<dbReference type="InterPro" id="IPR000194">
    <property type="entry name" value="ATPase_F1/V1/A1_a/bsu_nucl-bd"/>
</dbReference>
<dbReference type="GO" id="GO:0004386">
    <property type="term" value="F:helicase activity"/>
    <property type="evidence" value="ECO:0007669"/>
    <property type="project" value="UniProtKB-UniRule"/>
</dbReference>
<evidence type="ECO:0000256" key="7">
    <source>
        <dbReference type="ARBA" id="ARBA00023015"/>
    </source>
</evidence>
<reference evidence="14 15" key="1">
    <citation type="submission" date="2018-06" db="EMBL/GenBank/DDBJ databases">
        <title>Novel Chryseobacterium species.</title>
        <authorList>
            <person name="Newman J."/>
            <person name="Hugo C."/>
            <person name="Oosthuizen L."/>
            <person name="Charimba G."/>
        </authorList>
    </citation>
    <scope>NUCLEOTIDE SEQUENCE [LARGE SCALE GENOMIC DNA]</scope>
    <source>
        <strain evidence="14 15">7_F195</strain>
    </source>
</reference>
<dbReference type="OrthoDB" id="9805197at2"/>
<feature type="compositionally biased region" description="Basic and acidic residues" evidence="12">
    <location>
        <begin position="218"/>
        <end position="228"/>
    </location>
</feature>
<dbReference type="SUPFAM" id="SSF52540">
    <property type="entry name" value="P-loop containing nucleoside triphosphate hydrolases"/>
    <property type="match status" value="1"/>
</dbReference>
<dbReference type="InterPro" id="IPR011129">
    <property type="entry name" value="CSD"/>
</dbReference>
<dbReference type="SUPFAM" id="SSF50249">
    <property type="entry name" value="Nucleic acid-binding proteins"/>
    <property type="match status" value="1"/>
</dbReference>
<dbReference type="Proteomes" id="UP000256257">
    <property type="component" value="Unassembled WGS sequence"/>
</dbReference>
<keyword evidence="4 9" id="KW-0347">Helicase</keyword>
<dbReference type="HAMAP" id="MF_01884">
    <property type="entry name" value="Rho"/>
    <property type="match status" value="1"/>
</dbReference>
<feature type="binding site" evidence="9">
    <location>
        <position position="399"/>
    </location>
    <ligand>
        <name>ATP</name>
        <dbReference type="ChEBI" id="CHEBI:30616"/>
    </ligand>
</feature>
<dbReference type="CDD" id="cd04459">
    <property type="entry name" value="Rho_CSD"/>
    <property type="match status" value="1"/>
</dbReference>
<dbReference type="Pfam" id="PF07497">
    <property type="entry name" value="Rho_RNA_bind"/>
    <property type="match status" value="1"/>
</dbReference>
<keyword evidence="6 9" id="KW-0694">RNA-binding</keyword>
<dbReference type="PANTHER" id="PTHR46425">
    <property type="entry name" value="TRANSCRIPTION TERMINATION FACTOR RHO"/>
    <property type="match status" value="1"/>
</dbReference>
<feature type="compositionally biased region" description="Polar residues" evidence="12">
    <location>
        <begin position="180"/>
        <end position="194"/>
    </location>
</feature>
<keyword evidence="15" id="KW-1185">Reference proteome</keyword>
<evidence type="ECO:0000256" key="3">
    <source>
        <dbReference type="ARBA" id="ARBA00022801"/>
    </source>
</evidence>
<dbReference type="Gene3D" id="2.40.50.140">
    <property type="entry name" value="Nucleic acid-binding proteins"/>
    <property type="match status" value="1"/>
</dbReference>
<evidence type="ECO:0000256" key="5">
    <source>
        <dbReference type="ARBA" id="ARBA00022840"/>
    </source>
</evidence>
<dbReference type="InterPro" id="IPR027417">
    <property type="entry name" value="P-loop_NTPase"/>
</dbReference>
<dbReference type="InterPro" id="IPR004665">
    <property type="entry name" value="Term_rho"/>
</dbReference>
<dbReference type="NCBIfam" id="NF006886">
    <property type="entry name" value="PRK09376.1"/>
    <property type="match status" value="1"/>
</dbReference>
<dbReference type="Gene3D" id="3.40.50.300">
    <property type="entry name" value="P-loop containing nucleotide triphosphate hydrolases"/>
    <property type="match status" value="1"/>
</dbReference>
<comment type="caution">
    <text evidence="9">Lacks conserved residue(s) required for the propagation of feature annotation.</text>
</comment>
<dbReference type="SMART" id="SM00382">
    <property type="entry name" value="AAA"/>
    <property type="match status" value="1"/>
</dbReference>
<dbReference type="GO" id="GO:0008186">
    <property type="term" value="F:ATP-dependent activity, acting on RNA"/>
    <property type="evidence" value="ECO:0007669"/>
    <property type="project" value="UniProtKB-UniRule"/>
</dbReference>
<feature type="region of interest" description="Disordered" evidence="12">
    <location>
        <begin position="60"/>
        <end position="228"/>
    </location>
</feature>
<comment type="function">
    <text evidence="9">Facilitates transcription termination by a mechanism that involves Rho binding to the nascent RNA, activation of Rho's RNA-dependent ATPase activity, and release of the mRNA from the DNA template.</text>
</comment>
<dbReference type="EC" id="3.6.4.-" evidence="9 10"/>
<keyword evidence="3 9" id="KW-0378">Hydrolase</keyword>
<feature type="binding site" evidence="9">
    <location>
        <begin position="356"/>
        <end position="361"/>
    </location>
    <ligand>
        <name>ATP</name>
        <dbReference type="ChEBI" id="CHEBI:30616"/>
    </ligand>
</feature>
<evidence type="ECO:0000256" key="2">
    <source>
        <dbReference type="ARBA" id="ARBA00022741"/>
    </source>
</evidence>
<keyword evidence="2 9" id="KW-0547">Nucleotide-binding</keyword>
<gene>
    <name evidence="9" type="primary">rho</name>
    <name evidence="14" type="ORF">DRF67_05015</name>
</gene>
<dbReference type="GO" id="GO:0005829">
    <property type="term" value="C:cytosol"/>
    <property type="evidence" value="ECO:0007669"/>
    <property type="project" value="UniProtKB-ARBA"/>
</dbReference>
<sequence>MFNIETLRSKSVTELTKILKDLGVKVARTSNENDKIFAILDFQASNPKVAKDYFNATETTSVNTEEAPAEKPAKAPVKKAAPKKTAARPKAIVKTPAETKTEEKVEEKEVVSEEIKPVEPQAEAEVPAEEIASTATAKKKRKRVPANTGNTDVIQEKPEAPKNTEPQEPAQAEEKPSNPQPQQANRSPKGHNNPQNSGNQHKNQHQNQHQNQNQNQNRHSEKSEDHSDHRKEFNFDGMVSIEGVLEILPDNYGFLRSSDFSYISSPDDVYVSTAQIRNFGLKTGDTVKGIVRLPKEGEKYFSLLKPTEVNGRDLAFIKDRVAFEYLTPLFPEEKFNLAGSGSTVSTRIVDLFAPIGKGQRAMIVAQPKTGKTMLLKDIANSIAANHPEVYMMVLLIDERPEEVTDMERSVNAEVIASTFDEAAEKHVKVANLVLAKAQRMVECGHDVVILLDSITRLARAYNTVTPASGKVLSGGVDANALHKPKRFFGAARKIEGGGSLTIIATALIDTGSKMDEVIFEEFKGTGNMELQLDRKIANRRIYPAIDLVSSSTRRDDLLLDEVTSQRMWIFRKYLSEMNPVEAMEFVDKNIKGTLNNEEFLMSMNK</sequence>
<evidence type="ECO:0000256" key="12">
    <source>
        <dbReference type="SAM" id="MobiDB-lite"/>
    </source>
</evidence>
<evidence type="ECO:0000256" key="9">
    <source>
        <dbReference type="HAMAP-Rule" id="MF_01884"/>
    </source>
</evidence>
<dbReference type="InterPro" id="IPR012340">
    <property type="entry name" value="NA-bd_OB-fold"/>
</dbReference>
<feature type="domain" description="Rho RNA-BD" evidence="13">
    <location>
        <begin position="238"/>
        <end position="313"/>
    </location>
</feature>